<protein>
    <recommendedName>
        <fullName evidence="6">tRNA(Ile)-lysidine synthase</fullName>
        <ecNumber evidence="6">6.3.4.19</ecNumber>
    </recommendedName>
    <alternativeName>
        <fullName evidence="6">tRNA(Ile)-2-lysyl-cytidine synthase</fullName>
    </alternativeName>
    <alternativeName>
        <fullName evidence="6">tRNA(Ile)-lysidine synthetase</fullName>
    </alternativeName>
</protein>
<comment type="function">
    <text evidence="6">Ligates lysine onto the cytidine present at position 34 of the AUA codon-specific tRNA(Ile) that contains the anticodon CAU, in an ATP-dependent manner. Cytidine is converted to lysidine, thus changing the amino acid specificity of the tRNA from methionine to isoleucine.</text>
</comment>
<feature type="domain" description="tRNA(Ile)-lysidine/2-thiocytidine synthase N-terminal" evidence="7">
    <location>
        <begin position="25"/>
        <end position="202"/>
    </location>
</feature>
<comment type="similarity">
    <text evidence="6">Belongs to the tRNA(Ile)-lysidine synthase family.</text>
</comment>
<keyword evidence="2 6" id="KW-0819">tRNA processing</keyword>
<comment type="catalytic activity">
    <reaction evidence="5 6">
        <text>cytidine(34) in tRNA(Ile2) + L-lysine + ATP = lysidine(34) in tRNA(Ile2) + AMP + diphosphate + H(+)</text>
        <dbReference type="Rhea" id="RHEA:43744"/>
        <dbReference type="Rhea" id="RHEA-COMP:10625"/>
        <dbReference type="Rhea" id="RHEA-COMP:10670"/>
        <dbReference type="ChEBI" id="CHEBI:15378"/>
        <dbReference type="ChEBI" id="CHEBI:30616"/>
        <dbReference type="ChEBI" id="CHEBI:32551"/>
        <dbReference type="ChEBI" id="CHEBI:33019"/>
        <dbReference type="ChEBI" id="CHEBI:82748"/>
        <dbReference type="ChEBI" id="CHEBI:83665"/>
        <dbReference type="ChEBI" id="CHEBI:456215"/>
        <dbReference type="EC" id="6.3.4.19"/>
    </reaction>
</comment>
<proteinExistence type="inferred from homology"/>
<evidence type="ECO:0000259" key="7">
    <source>
        <dbReference type="Pfam" id="PF01171"/>
    </source>
</evidence>
<evidence type="ECO:0000256" key="3">
    <source>
        <dbReference type="ARBA" id="ARBA00022741"/>
    </source>
</evidence>
<sequence>MNKATNQTFTNNLNTYIKTYKIESILIAISGGQDSICLVKLLNHFLNKHKQIKLEYIYIDHQWKLESKNQIIHIINYLKDYQSYIHIYQIKQISLSENLARKLRYHTIIHHAINYNYQVIITAHTQTDKIETFFLNLIRGTTIEGATSLVINKKIHQQIYLFRPLIDINRININSFCKQYFLPIWSDITNHNYNIQRNRIRYELIPYIKKYFNQNFEINIINFLRNCYYDNEYIKQISIYEYMLNKHNKYMAINYLKINRNHITIQTRVLQIFIYSSLYISTNTYLIAKLVLQIQKNKLKTQIKWNNIQFNMSRGWLYITFIH</sequence>
<name>A0A4D6WY22_9FLOR</name>
<evidence type="ECO:0000256" key="6">
    <source>
        <dbReference type="HAMAP-Rule" id="MF_01161"/>
    </source>
</evidence>
<dbReference type="SUPFAM" id="SSF52402">
    <property type="entry name" value="Adenine nucleotide alpha hydrolases-like"/>
    <property type="match status" value="1"/>
</dbReference>
<keyword evidence="1 6" id="KW-0436">Ligase</keyword>
<evidence type="ECO:0000256" key="2">
    <source>
        <dbReference type="ARBA" id="ARBA00022694"/>
    </source>
</evidence>
<dbReference type="GO" id="GO:0005524">
    <property type="term" value="F:ATP binding"/>
    <property type="evidence" value="ECO:0007669"/>
    <property type="project" value="UniProtKB-UniRule"/>
</dbReference>
<geneLocation type="plastid" evidence="8"/>
<dbReference type="InterPro" id="IPR011063">
    <property type="entry name" value="TilS/TtcA_N"/>
</dbReference>
<dbReference type="AlphaFoldDB" id="A0A4D6WY22"/>
<organism evidence="8">
    <name type="scientific">Nitophyllum punctatum</name>
    <dbReference type="NCBI Taxonomy" id="158729"/>
    <lineage>
        <taxon>Eukaryota</taxon>
        <taxon>Rhodophyta</taxon>
        <taxon>Florideophyceae</taxon>
        <taxon>Rhodymeniophycidae</taxon>
        <taxon>Ceramiales</taxon>
        <taxon>Delesseriaceae</taxon>
        <taxon>Nitophylloideae</taxon>
        <taxon>Nitophyllum</taxon>
    </lineage>
</organism>
<comment type="domain">
    <text evidence="6">The N-terminal region contains the highly conserved SGGXDS motif, predicted to be a P-loop motif involved in ATP binding.</text>
</comment>
<evidence type="ECO:0000313" key="8">
    <source>
        <dbReference type="EMBL" id="QCI07601.1"/>
    </source>
</evidence>
<dbReference type="InterPro" id="IPR014729">
    <property type="entry name" value="Rossmann-like_a/b/a_fold"/>
</dbReference>
<dbReference type="CDD" id="cd01992">
    <property type="entry name" value="TilS_N"/>
    <property type="match status" value="1"/>
</dbReference>
<dbReference type="NCBIfam" id="TIGR02432">
    <property type="entry name" value="lysidine_TilS_N"/>
    <property type="match status" value="1"/>
</dbReference>
<dbReference type="PANTHER" id="PTHR43033:SF1">
    <property type="entry name" value="TRNA(ILE)-LYSIDINE SYNTHASE-RELATED"/>
    <property type="match status" value="1"/>
</dbReference>
<dbReference type="Pfam" id="PF01171">
    <property type="entry name" value="ATP_bind_3"/>
    <property type="match status" value="1"/>
</dbReference>
<dbReference type="GO" id="GO:0032267">
    <property type="term" value="F:tRNA(Ile)-lysidine synthase activity"/>
    <property type="evidence" value="ECO:0007669"/>
    <property type="project" value="UniProtKB-EC"/>
</dbReference>
<dbReference type="PANTHER" id="PTHR43033">
    <property type="entry name" value="TRNA(ILE)-LYSIDINE SYNTHASE-RELATED"/>
    <property type="match status" value="1"/>
</dbReference>
<feature type="binding site" evidence="6">
    <location>
        <begin position="30"/>
        <end position="35"/>
    </location>
    <ligand>
        <name>ATP</name>
        <dbReference type="ChEBI" id="CHEBI:30616"/>
    </ligand>
</feature>
<dbReference type="GO" id="GO:0006400">
    <property type="term" value="P:tRNA modification"/>
    <property type="evidence" value="ECO:0007669"/>
    <property type="project" value="UniProtKB-UniRule"/>
</dbReference>
<evidence type="ECO:0000256" key="1">
    <source>
        <dbReference type="ARBA" id="ARBA00022598"/>
    </source>
</evidence>
<evidence type="ECO:0000256" key="5">
    <source>
        <dbReference type="ARBA" id="ARBA00048539"/>
    </source>
</evidence>
<gene>
    <name evidence="6 8" type="primary">tilS</name>
</gene>
<dbReference type="InterPro" id="IPR012094">
    <property type="entry name" value="tRNA_Ile_lys_synt"/>
</dbReference>
<keyword evidence="3 6" id="KW-0547">Nucleotide-binding</keyword>
<keyword evidence="8" id="KW-0934">Plastid</keyword>
<dbReference type="Gene3D" id="3.40.50.620">
    <property type="entry name" value="HUPs"/>
    <property type="match status" value="1"/>
</dbReference>
<reference evidence="8" key="1">
    <citation type="journal article" date="2019" name="Mol. Phylogenet. Evol.">
        <title>Morphological evolution and classification of the red algal order Ceramiales inferred using plastid phylogenomics.</title>
        <authorList>
            <person name="Diaz-Tapia P."/>
            <person name="Pasella M.M."/>
            <person name="Verbruggen H."/>
            <person name="Maggs C.A."/>
        </authorList>
    </citation>
    <scope>NUCLEOTIDE SEQUENCE</scope>
    <source>
        <strain evidence="8">PD2930</strain>
    </source>
</reference>
<keyword evidence="4 6" id="KW-0067">ATP-binding</keyword>
<dbReference type="EC" id="6.3.4.19" evidence="6"/>
<dbReference type="HAMAP" id="MF_01161">
    <property type="entry name" value="tRNA_Ile_lys_synt"/>
    <property type="match status" value="1"/>
</dbReference>
<accession>A0A4D6WY22</accession>
<reference evidence="8" key="2">
    <citation type="submission" date="2019-04" db="EMBL/GenBank/DDBJ databases">
        <authorList>
            <person name="Pasella M."/>
        </authorList>
    </citation>
    <scope>NUCLEOTIDE SEQUENCE</scope>
    <source>
        <strain evidence="8">PD2930</strain>
    </source>
</reference>
<dbReference type="EMBL" id="MK814699">
    <property type="protein sequence ID" value="QCI07601.1"/>
    <property type="molecule type" value="Genomic_DNA"/>
</dbReference>
<dbReference type="InterPro" id="IPR012795">
    <property type="entry name" value="tRNA_Ile_lys_synt_N"/>
</dbReference>
<evidence type="ECO:0000256" key="4">
    <source>
        <dbReference type="ARBA" id="ARBA00022840"/>
    </source>
</evidence>